<proteinExistence type="predicted"/>
<evidence type="ECO:0000313" key="2">
    <source>
        <dbReference type="EMBL" id="GIF02737.1"/>
    </source>
</evidence>
<evidence type="ECO:0000256" key="1">
    <source>
        <dbReference type="SAM" id="MobiDB-lite"/>
    </source>
</evidence>
<reference evidence="2" key="1">
    <citation type="submission" date="2021-01" db="EMBL/GenBank/DDBJ databases">
        <title>Whole genome shotgun sequence of Actinoplanes siamensis NBRC 109076.</title>
        <authorList>
            <person name="Komaki H."/>
            <person name="Tamura T."/>
        </authorList>
    </citation>
    <scope>NUCLEOTIDE SEQUENCE</scope>
    <source>
        <strain evidence="2">NBRC 109076</strain>
    </source>
</reference>
<protein>
    <submittedName>
        <fullName evidence="2">Uncharacterized protein</fullName>
    </submittedName>
</protein>
<feature type="region of interest" description="Disordered" evidence="1">
    <location>
        <begin position="1"/>
        <end position="24"/>
    </location>
</feature>
<dbReference type="AlphaFoldDB" id="A0A919K850"/>
<dbReference type="EMBL" id="BOMW01000004">
    <property type="protein sequence ID" value="GIF02737.1"/>
    <property type="molecule type" value="Genomic_DNA"/>
</dbReference>
<accession>A0A919K850</accession>
<name>A0A919K850_9ACTN</name>
<sequence length="85" mass="9348">MQLLRIPRNAGEDSLRPAQHGRSVTKDNRISGIGLTLLIDSFGDECRPPRTDPGRRHWQCCQSTSTPGHGILDIGCVAFLIARLP</sequence>
<gene>
    <name evidence="2" type="ORF">Asi03nite_02750</name>
</gene>
<keyword evidence="3" id="KW-1185">Reference proteome</keyword>
<organism evidence="2 3">
    <name type="scientific">Actinoplanes siamensis</name>
    <dbReference type="NCBI Taxonomy" id="1223317"/>
    <lineage>
        <taxon>Bacteria</taxon>
        <taxon>Bacillati</taxon>
        <taxon>Actinomycetota</taxon>
        <taxon>Actinomycetes</taxon>
        <taxon>Micromonosporales</taxon>
        <taxon>Micromonosporaceae</taxon>
        <taxon>Actinoplanes</taxon>
    </lineage>
</organism>
<evidence type="ECO:0000313" key="3">
    <source>
        <dbReference type="Proteomes" id="UP000629619"/>
    </source>
</evidence>
<comment type="caution">
    <text evidence="2">The sequence shown here is derived from an EMBL/GenBank/DDBJ whole genome shotgun (WGS) entry which is preliminary data.</text>
</comment>
<dbReference type="Proteomes" id="UP000629619">
    <property type="component" value="Unassembled WGS sequence"/>
</dbReference>